<name>A0A7V3ZSY2_UNCW3</name>
<sequence>MRFDIRAELLFFVSVIFFIFVLFYYTRILNRLLKLLRKPRFLSLLPLFSGILFLFVAIFHGIKMLYIYPLLAVSGLNLYKLLLFSFKITFLENLFFLIAGFFVFLTSIIYFAWLR</sequence>
<dbReference type="AlphaFoldDB" id="A0A7V3ZSY2"/>
<feature type="transmembrane region" description="Helical" evidence="1">
    <location>
        <begin position="41"/>
        <end position="59"/>
    </location>
</feature>
<feature type="transmembrane region" description="Helical" evidence="1">
    <location>
        <begin position="65"/>
        <end position="82"/>
    </location>
</feature>
<organism evidence="2">
    <name type="scientific">candidate division WOR-3 bacterium</name>
    <dbReference type="NCBI Taxonomy" id="2052148"/>
    <lineage>
        <taxon>Bacteria</taxon>
        <taxon>Bacteria division WOR-3</taxon>
    </lineage>
</organism>
<keyword evidence="1" id="KW-0812">Transmembrane</keyword>
<keyword evidence="1" id="KW-0472">Membrane</keyword>
<protein>
    <submittedName>
        <fullName evidence="2">Uncharacterized protein</fullName>
    </submittedName>
</protein>
<accession>A0A7V3ZSY2</accession>
<dbReference type="EMBL" id="DTDP01000073">
    <property type="protein sequence ID" value="HGK53722.1"/>
    <property type="molecule type" value="Genomic_DNA"/>
</dbReference>
<proteinExistence type="predicted"/>
<evidence type="ECO:0000313" key="2">
    <source>
        <dbReference type="EMBL" id="HGK53722.1"/>
    </source>
</evidence>
<evidence type="ECO:0000256" key="1">
    <source>
        <dbReference type="SAM" id="Phobius"/>
    </source>
</evidence>
<feature type="transmembrane region" description="Helical" evidence="1">
    <location>
        <begin position="94"/>
        <end position="113"/>
    </location>
</feature>
<comment type="caution">
    <text evidence="2">The sequence shown here is derived from an EMBL/GenBank/DDBJ whole genome shotgun (WGS) entry which is preliminary data.</text>
</comment>
<reference evidence="2" key="1">
    <citation type="journal article" date="2020" name="mSystems">
        <title>Genome- and Community-Level Interaction Insights into Carbon Utilization and Element Cycling Functions of Hydrothermarchaeota in Hydrothermal Sediment.</title>
        <authorList>
            <person name="Zhou Z."/>
            <person name="Liu Y."/>
            <person name="Xu W."/>
            <person name="Pan J."/>
            <person name="Luo Z.H."/>
            <person name="Li M."/>
        </authorList>
    </citation>
    <scope>NUCLEOTIDE SEQUENCE [LARGE SCALE GENOMIC DNA]</scope>
    <source>
        <strain evidence="2">SpSt-695</strain>
    </source>
</reference>
<feature type="transmembrane region" description="Helical" evidence="1">
    <location>
        <begin position="6"/>
        <end position="29"/>
    </location>
</feature>
<gene>
    <name evidence="2" type="ORF">ENU72_01700</name>
</gene>
<keyword evidence="1" id="KW-1133">Transmembrane helix</keyword>